<sequence length="195" mass="22639">MIVLGSFSQEGNKTDADGLFGNKCNQNLWIYTADCMPIFFADKRTRNVAALHCGRKGLEKKIIKNLVKIFDNFGTSRDDLLVAIGPSISKENYLVDQFTFNEFYRKAENKKITVNLTKTEKDLCFSDSNHFKEQNFNQLDLKRSAYKQLLGENIPNTNIDISNLCTYQLKNEFNSWRKSKTFSRQWNFICSKRLT</sequence>
<organism evidence="11 12">
    <name type="scientific">Prochlorococcus marinus str. SB</name>
    <dbReference type="NCBI Taxonomy" id="59926"/>
    <lineage>
        <taxon>Bacteria</taxon>
        <taxon>Bacillati</taxon>
        <taxon>Cyanobacteriota</taxon>
        <taxon>Cyanophyceae</taxon>
        <taxon>Synechococcales</taxon>
        <taxon>Prochlorococcaceae</taxon>
        <taxon>Prochlorococcus</taxon>
    </lineage>
</organism>
<evidence type="ECO:0000256" key="9">
    <source>
        <dbReference type="ARBA" id="ARBA00048968"/>
    </source>
</evidence>
<proteinExistence type="inferred from homology"/>
<dbReference type="AlphaFoldDB" id="A0A0A2B5D8"/>
<comment type="catalytic activity">
    <reaction evidence="10">
        <text>S-methyl-5'-thioadenosine + phosphate = 5-(methylsulfanyl)-alpha-D-ribose 1-phosphate + adenine</text>
        <dbReference type="Rhea" id="RHEA:11852"/>
        <dbReference type="ChEBI" id="CHEBI:16708"/>
        <dbReference type="ChEBI" id="CHEBI:17509"/>
        <dbReference type="ChEBI" id="CHEBI:43474"/>
        <dbReference type="ChEBI" id="CHEBI:58533"/>
        <dbReference type="EC" id="2.4.2.28"/>
    </reaction>
    <physiologicalReaction direction="left-to-right" evidence="10">
        <dbReference type="Rhea" id="RHEA:11853"/>
    </physiologicalReaction>
</comment>
<dbReference type="Pfam" id="PF02578">
    <property type="entry name" value="Cu-oxidase_4"/>
    <property type="match status" value="1"/>
</dbReference>
<dbReference type="Proteomes" id="UP000030345">
    <property type="component" value="Unassembled WGS sequence"/>
</dbReference>
<keyword evidence="4" id="KW-0808">Transferase</keyword>
<reference evidence="12" key="1">
    <citation type="journal article" date="2014" name="Sci. Data">
        <title>Genomes of diverse isolates of the marine cyanobacterium Prochlorococcus.</title>
        <authorList>
            <person name="Biller S."/>
            <person name="Berube P."/>
            <person name="Thompson J."/>
            <person name="Kelly L."/>
            <person name="Roggensack S."/>
            <person name="Awad L."/>
            <person name="Roache-Johnson K."/>
            <person name="Ding H."/>
            <person name="Giovannoni S.J."/>
            <person name="Moore L.R."/>
            <person name="Chisholm S.W."/>
        </authorList>
    </citation>
    <scope>NUCLEOTIDE SEQUENCE [LARGE SCALE GENOMIC DNA]</scope>
    <source>
        <strain evidence="12">SB</strain>
    </source>
</reference>
<accession>A0A0A2B5D8</accession>
<evidence type="ECO:0000256" key="7">
    <source>
        <dbReference type="ARBA" id="ARBA00022833"/>
    </source>
</evidence>
<dbReference type="PANTHER" id="PTHR30616:SF2">
    <property type="entry name" value="PURINE NUCLEOSIDE PHOSPHORYLASE LACC1"/>
    <property type="match status" value="1"/>
</dbReference>
<keyword evidence="5" id="KW-0479">Metal-binding</keyword>
<name>A0A0A2B5D8_PROMR</name>
<comment type="function">
    <text evidence="2">Purine nucleoside enzyme that catalyzes the phosphorolysis of adenosine and inosine nucleosides, yielding D-ribose 1-phosphate and the respective free bases, adenine and hypoxanthine. Also catalyzes the phosphorolysis of S-methyl-5'-thioadenosine into adenine and S-methyl-5-thio-alpha-D-ribose 1-phosphate. Also has adenosine deaminase activity.</text>
</comment>
<keyword evidence="6" id="KW-0378">Hydrolase</keyword>
<dbReference type="SUPFAM" id="SSF64438">
    <property type="entry name" value="CNF1/YfiH-like putative cysteine hydrolases"/>
    <property type="match status" value="1"/>
</dbReference>
<evidence type="ECO:0000256" key="8">
    <source>
        <dbReference type="ARBA" id="ARBA00047989"/>
    </source>
</evidence>
<evidence type="ECO:0000313" key="11">
    <source>
        <dbReference type="EMBL" id="KGG08000.1"/>
    </source>
</evidence>
<evidence type="ECO:0000256" key="10">
    <source>
        <dbReference type="ARBA" id="ARBA00049893"/>
    </source>
</evidence>
<comment type="caution">
    <text evidence="11">The sequence shown here is derived from an EMBL/GenBank/DDBJ whole genome shotgun (WGS) entry which is preliminary data.</text>
</comment>
<comment type="catalytic activity">
    <reaction evidence="9">
        <text>adenosine + phosphate = alpha-D-ribose 1-phosphate + adenine</text>
        <dbReference type="Rhea" id="RHEA:27642"/>
        <dbReference type="ChEBI" id="CHEBI:16335"/>
        <dbReference type="ChEBI" id="CHEBI:16708"/>
        <dbReference type="ChEBI" id="CHEBI:43474"/>
        <dbReference type="ChEBI" id="CHEBI:57720"/>
        <dbReference type="EC" id="2.4.2.1"/>
    </reaction>
    <physiologicalReaction direction="left-to-right" evidence="9">
        <dbReference type="Rhea" id="RHEA:27643"/>
    </physiologicalReaction>
</comment>
<dbReference type="InterPro" id="IPR003730">
    <property type="entry name" value="Cu_polyphenol_OxRdtase"/>
</dbReference>
<protein>
    <recommendedName>
        <fullName evidence="13">Purine nucleoside phosphorylase</fullName>
    </recommendedName>
</protein>
<evidence type="ECO:0000256" key="3">
    <source>
        <dbReference type="ARBA" id="ARBA00007353"/>
    </source>
</evidence>
<dbReference type="eggNOG" id="COG1496">
    <property type="taxonomic scope" value="Bacteria"/>
</dbReference>
<gene>
    <name evidence="11" type="ORF">EV02_0668</name>
</gene>
<comment type="catalytic activity">
    <reaction evidence="8">
        <text>adenosine + H2O + H(+) = inosine + NH4(+)</text>
        <dbReference type="Rhea" id="RHEA:24408"/>
        <dbReference type="ChEBI" id="CHEBI:15377"/>
        <dbReference type="ChEBI" id="CHEBI:15378"/>
        <dbReference type="ChEBI" id="CHEBI:16335"/>
        <dbReference type="ChEBI" id="CHEBI:17596"/>
        <dbReference type="ChEBI" id="CHEBI:28938"/>
        <dbReference type="EC" id="3.5.4.4"/>
    </reaction>
    <physiologicalReaction direction="left-to-right" evidence="8">
        <dbReference type="Rhea" id="RHEA:24409"/>
    </physiologicalReaction>
</comment>
<evidence type="ECO:0000256" key="4">
    <source>
        <dbReference type="ARBA" id="ARBA00022679"/>
    </source>
</evidence>
<dbReference type="InterPro" id="IPR038371">
    <property type="entry name" value="Cu_polyphenol_OxRdtase_sf"/>
</dbReference>
<dbReference type="STRING" id="59926.EV02_0668"/>
<evidence type="ECO:0000256" key="6">
    <source>
        <dbReference type="ARBA" id="ARBA00022801"/>
    </source>
</evidence>
<evidence type="ECO:0008006" key="13">
    <source>
        <dbReference type="Google" id="ProtNLM"/>
    </source>
</evidence>
<comment type="similarity">
    <text evidence="3">Belongs to the purine nucleoside phosphorylase YfiH/LACC1 family.</text>
</comment>
<evidence type="ECO:0000256" key="2">
    <source>
        <dbReference type="ARBA" id="ARBA00003215"/>
    </source>
</evidence>
<dbReference type="GO" id="GO:0005507">
    <property type="term" value="F:copper ion binding"/>
    <property type="evidence" value="ECO:0007669"/>
    <property type="project" value="TreeGrafter"/>
</dbReference>
<dbReference type="GO" id="GO:0016787">
    <property type="term" value="F:hydrolase activity"/>
    <property type="evidence" value="ECO:0007669"/>
    <property type="project" value="UniProtKB-KW"/>
</dbReference>
<dbReference type="PANTHER" id="PTHR30616">
    <property type="entry name" value="UNCHARACTERIZED PROTEIN YFIH"/>
    <property type="match status" value="1"/>
</dbReference>
<evidence type="ECO:0000256" key="1">
    <source>
        <dbReference type="ARBA" id="ARBA00000553"/>
    </source>
</evidence>
<dbReference type="GO" id="GO:0017061">
    <property type="term" value="F:S-methyl-5-thioadenosine phosphorylase activity"/>
    <property type="evidence" value="ECO:0007669"/>
    <property type="project" value="UniProtKB-EC"/>
</dbReference>
<comment type="catalytic activity">
    <reaction evidence="1">
        <text>inosine + phosphate = alpha-D-ribose 1-phosphate + hypoxanthine</text>
        <dbReference type="Rhea" id="RHEA:27646"/>
        <dbReference type="ChEBI" id="CHEBI:17368"/>
        <dbReference type="ChEBI" id="CHEBI:17596"/>
        <dbReference type="ChEBI" id="CHEBI:43474"/>
        <dbReference type="ChEBI" id="CHEBI:57720"/>
        <dbReference type="EC" id="2.4.2.1"/>
    </reaction>
    <physiologicalReaction direction="left-to-right" evidence="1">
        <dbReference type="Rhea" id="RHEA:27647"/>
    </physiologicalReaction>
</comment>
<dbReference type="EMBL" id="JNAS01000002">
    <property type="protein sequence ID" value="KGG08000.1"/>
    <property type="molecule type" value="Genomic_DNA"/>
</dbReference>
<dbReference type="InterPro" id="IPR011324">
    <property type="entry name" value="Cytotoxic_necrot_fac-like_cat"/>
</dbReference>
<keyword evidence="7" id="KW-0862">Zinc</keyword>
<evidence type="ECO:0000313" key="12">
    <source>
        <dbReference type="Proteomes" id="UP000030345"/>
    </source>
</evidence>
<dbReference type="CDD" id="cd16833">
    <property type="entry name" value="YfiH"/>
    <property type="match status" value="1"/>
</dbReference>
<dbReference type="Gene3D" id="3.60.140.10">
    <property type="entry name" value="CNF1/YfiH-like putative cysteine hydrolases"/>
    <property type="match status" value="1"/>
</dbReference>
<evidence type="ECO:0000256" key="5">
    <source>
        <dbReference type="ARBA" id="ARBA00022723"/>
    </source>
</evidence>